<dbReference type="EMBL" id="KZ805728">
    <property type="protein sequence ID" value="PVH92065.1"/>
    <property type="molecule type" value="Genomic_DNA"/>
</dbReference>
<proteinExistence type="inferred from homology"/>
<organism evidence="10 11">
    <name type="scientific">Periconia macrospinosa</name>
    <dbReference type="NCBI Taxonomy" id="97972"/>
    <lineage>
        <taxon>Eukaryota</taxon>
        <taxon>Fungi</taxon>
        <taxon>Dikarya</taxon>
        <taxon>Ascomycota</taxon>
        <taxon>Pezizomycotina</taxon>
        <taxon>Dothideomycetes</taxon>
        <taxon>Pleosporomycetidae</taxon>
        <taxon>Pleosporales</taxon>
        <taxon>Massarineae</taxon>
        <taxon>Periconiaceae</taxon>
        <taxon>Periconia</taxon>
    </lineage>
</organism>
<evidence type="ECO:0000256" key="1">
    <source>
        <dbReference type="ARBA" id="ARBA00001971"/>
    </source>
</evidence>
<name>A0A2V1D252_9PLEO</name>
<dbReference type="Proteomes" id="UP000244855">
    <property type="component" value="Unassembled WGS sequence"/>
</dbReference>
<dbReference type="STRING" id="97972.A0A2V1D252"/>
<dbReference type="InterPro" id="IPR002401">
    <property type="entry name" value="Cyt_P450_E_grp-I"/>
</dbReference>
<evidence type="ECO:0000256" key="7">
    <source>
        <dbReference type="PIRSR" id="PIRSR602401-1"/>
    </source>
</evidence>
<dbReference type="Pfam" id="PF00067">
    <property type="entry name" value="p450"/>
    <property type="match status" value="1"/>
</dbReference>
<protein>
    <submittedName>
        <fullName evidence="10">Trichodiene oxygenase</fullName>
    </submittedName>
</protein>
<dbReference type="Gene3D" id="1.10.630.10">
    <property type="entry name" value="Cytochrome P450"/>
    <property type="match status" value="1"/>
</dbReference>
<dbReference type="PANTHER" id="PTHR24305">
    <property type="entry name" value="CYTOCHROME P450"/>
    <property type="match status" value="1"/>
</dbReference>
<keyword evidence="11" id="KW-1185">Reference proteome</keyword>
<keyword evidence="3 7" id="KW-0479">Metal-binding</keyword>
<keyword evidence="4 8" id="KW-0560">Oxidoreductase</keyword>
<dbReference type="InterPro" id="IPR036396">
    <property type="entry name" value="Cyt_P450_sf"/>
</dbReference>
<dbReference type="PRINTS" id="PR00385">
    <property type="entry name" value="P450"/>
</dbReference>
<dbReference type="InterPro" id="IPR001128">
    <property type="entry name" value="Cyt_P450"/>
</dbReference>
<dbReference type="GO" id="GO:0016705">
    <property type="term" value="F:oxidoreductase activity, acting on paired donors, with incorporation or reduction of molecular oxygen"/>
    <property type="evidence" value="ECO:0007669"/>
    <property type="project" value="InterPro"/>
</dbReference>
<feature type="transmembrane region" description="Helical" evidence="9">
    <location>
        <begin position="6"/>
        <end position="28"/>
    </location>
</feature>
<keyword evidence="7 8" id="KW-0349">Heme</keyword>
<evidence type="ECO:0000256" key="2">
    <source>
        <dbReference type="ARBA" id="ARBA00010617"/>
    </source>
</evidence>
<feature type="binding site" description="axial binding residue" evidence="7">
    <location>
        <position position="444"/>
    </location>
    <ligand>
        <name>heme</name>
        <dbReference type="ChEBI" id="CHEBI:30413"/>
    </ligand>
    <ligandPart>
        <name>Fe</name>
        <dbReference type="ChEBI" id="CHEBI:18248"/>
    </ligandPart>
</feature>
<keyword evidence="9" id="KW-0812">Transmembrane</keyword>
<keyword evidence="9" id="KW-0472">Membrane</keyword>
<evidence type="ECO:0000256" key="6">
    <source>
        <dbReference type="ARBA" id="ARBA00023033"/>
    </source>
</evidence>
<comment type="cofactor">
    <cofactor evidence="1 7">
        <name>heme</name>
        <dbReference type="ChEBI" id="CHEBI:30413"/>
    </cofactor>
</comment>
<evidence type="ECO:0000256" key="3">
    <source>
        <dbReference type="ARBA" id="ARBA00022723"/>
    </source>
</evidence>
<dbReference type="PANTHER" id="PTHR24305:SF157">
    <property type="entry name" value="N-ACETYLTRYPTOPHAN 6-HYDROXYLASE IVOC-RELATED"/>
    <property type="match status" value="1"/>
</dbReference>
<dbReference type="GO" id="GO:0020037">
    <property type="term" value="F:heme binding"/>
    <property type="evidence" value="ECO:0007669"/>
    <property type="project" value="InterPro"/>
</dbReference>
<dbReference type="CDD" id="cd11062">
    <property type="entry name" value="CYP58-like"/>
    <property type="match status" value="1"/>
</dbReference>
<evidence type="ECO:0000313" key="10">
    <source>
        <dbReference type="EMBL" id="PVH92065.1"/>
    </source>
</evidence>
<evidence type="ECO:0000256" key="8">
    <source>
        <dbReference type="RuleBase" id="RU000461"/>
    </source>
</evidence>
<dbReference type="SUPFAM" id="SSF48264">
    <property type="entry name" value="Cytochrome P450"/>
    <property type="match status" value="1"/>
</dbReference>
<dbReference type="GO" id="GO:0004497">
    <property type="term" value="F:monooxygenase activity"/>
    <property type="evidence" value="ECO:0007669"/>
    <property type="project" value="UniProtKB-KW"/>
</dbReference>
<dbReference type="AlphaFoldDB" id="A0A2V1D252"/>
<sequence length="524" mass="59066">MPFGLNWRTLSGIVIVYYGILIFYRLFLHPLARFPGSKVAAISRWYEAYYDVVLGGQYTLKIAELHKSYGPIIRISPHELHVNDPAFYETIYRTDGRWHKYAWTYDAFGAKSSTIFSTHHDSHRARRRAIAPCFTKSNIVAHQPLLRKNIDKLYRRIFKLSGTTVNLGAALSAFTQDTANEFVIGKAYNGIGLVDLEQIVGPQGAGVFWRITKHIRWFGPAMQAMPTNWAMKVADKKTKSFFQRLQQNAKDTRDITHKNILTAAESPSPDEKVKGTIVYAIVHSNLPPTGKTPGRIYQEVATVSAAGFETTASAMRLILYHVYSSAEILQRLRQELTSISTQPSELILKELEELPYLTAVLKEGMRLSPAVASRAARITDKDLFYKGWRIPAGSPVGMTTLLMHTNEELYPDPMRFIPDRWMESSSRTASSYGFAPFSRGARICLGMHLAWAEMYMLLATLVQNFNFMSVAFSGCLNQQSSSFLSSLLHHGHDVAVWSLPMPGDLPWPCFLLFFVFVASEAALD</sequence>
<dbReference type="InterPro" id="IPR017972">
    <property type="entry name" value="Cyt_P450_CS"/>
</dbReference>
<dbReference type="OrthoDB" id="3945418at2759"/>
<gene>
    <name evidence="10" type="ORF">DM02DRAFT_544502</name>
</gene>
<evidence type="ECO:0000256" key="9">
    <source>
        <dbReference type="SAM" id="Phobius"/>
    </source>
</evidence>
<keyword evidence="6 8" id="KW-0503">Monooxygenase</keyword>
<dbReference type="InterPro" id="IPR050121">
    <property type="entry name" value="Cytochrome_P450_monoxygenase"/>
</dbReference>
<reference evidence="10 11" key="1">
    <citation type="journal article" date="2018" name="Sci. Rep.">
        <title>Comparative genomics provides insights into the lifestyle and reveals functional heterogeneity of dark septate endophytic fungi.</title>
        <authorList>
            <person name="Knapp D.G."/>
            <person name="Nemeth J.B."/>
            <person name="Barry K."/>
            <person name="Hainaut M."/>
            <person name="Henrissat B."/>
            <person name="Johnson J."/>
            <person name="Kuo A."/>
            <person name="Lim J.H.P."/>
            <person name="Lipzen A."/>
            <person name="Nolan M."/>
            <person name="Ohm R.A."/>
            <person name="Tamas L."/>
            <person name="Grigoriev I.V."/>
            <person name="Spatafora J.W."/>
            <person name="Nagy L.G."/>
            <person name="Kovacs G.M."/>
        </authorList>
    </citation>
    <scope>NUCLEOTIDE SEQUENCE [LARGE SCALE GENOMIC DNA]</scope>
    <source>
        <strain evidence="10 11">DSE2036</strain>
    </source>
</reference>
<dbReference type="PROSITE" id="PS00086">
    <property type="entry name" value="CYTOCHROME_P450"/>
    <property type="match status" value="1"/>
</dbReference>
<evidence type="ECO:0000313" key="11">
    <source>
        <dbReference type="Proteomes" id="UP000244855"/>
    </source>
</evidence>
<evidence type="ECO:0000256" key="5">
    <source>
        <dbReference type="ARBA" id="ARBA00023004"/>
    </source>
</evidence>
<keyword evidence="5 7" id="KW-0408">Iron</keyword>
<dbReference type="GO" id="GO:0005506">
    <property type="term" value="F:iron ion binding"/>
    <property type="evidence" value="ECO:0007669"/>
    <property type="project" value="InterPro"/>
</dbReference>
<evidence type="ECO:0000256" key="4">
    <source>
        <dbReference type="ARBA" id="ARBA00023002"/>
    </source>
</evidence>
<comment type="similarity">
    <text evidence="2 8">Belongs to the cytochrome P450 family.</text>
</comment>
<dbReference type="PRINTS" id="PR00463">
    <property type="entry name" value="EP450I"/>
</dbReference>
<accession>A0A2V1D252</accession>
<keyword evidence="9" id="KW-1133">Transmembrane helix</keyword>